<name>A0A1N5WHC4_9ACTN</name>
<proteinExistence type="predicted"/>
<dbReference type="Proteomes" id="UP000185124">
    <property type="component" value="Unassembled WGS sequence"/>
</dbReference>
<feature type="transmembrane region" description="Helical" evidence="1">
    <location>
        <begin position="6"/>
        <end position="32"/>
    </location>
</feature>
<dbReference type="STRING" id="709881.SAMN04489832_2421"/>
<reference evidence="3" key="1">
    <citation type="submission" date="2016-12" db="EMBL/GenBank/DDBJ databases">
        <authorList>
            <person name="Varghese N."/>
            <person name="Submissions S."/>
        </authorList>
    </citation>
    <scope>NUCLEOTIDE SEQUENCE [LARGE SCALE GENOMIC DNA]</scope>
    <source>
        <strain evidence="3">DSM 45599</strain>
    </source>
</reference>
<accession>A0A1N5WHC4</accession>
<dbReference type="AlphaFoldDB" id="A0A1N5WHC4"/>
<keyword evidence="1" id="KW-0812">Transmembrane</keyword>
<evidence type="ECO:0000313" key="2">
    <source>
        <dbReference type="EMBL" id="SIM84055.1"/>
    </source>
</evidence>
<sequence>MTFNVTVIAALLLFCVIALMVGWIVVASAFGGMLRWPRRLLRGGAQLRCQ</sequence>
<organism evidence="2 3">
    <name type="scientific">Micromonospora cremea</name>
    <dbReference type="NCBI Taxonomy" id="709881"/>
    <lineage>
        <taxon>Bacteria</taxon>
        <taxon>Bacillati</taxon>
        <taxon>Actinomycetota</taxon>
        <taxon>Actinomycetes</taxon>
        <taxon>Micromonosporales</taxon>
        <taxon>Micromonosporaceae</taxon>
        <taxon>Micromonospora</taxon>
    </lineage>
</organism>
<gene>
    <name evidence="2" type="ORF">SAMN04489832_2421</name>
</gene>
<keyword evidence="3" id="KW-1185">Reference proteome</keyword>
<keyword evidence="1" id="KW-1133">Transmembrane helix</keyword>
<protein>
    <submittedName>
        <fullName evidence="2">Uncharacterized protein</fullName>
    </submittedName>
</protein>
<evidence type="ECO:0000256" key="1">
    <source>
        <dbReference type="SAM" id="Phobius"/>
    </source>
</evidence>
<dbReference type="EMBL" id="FSQT01000001">
    <property type="protein sequence ID" value="SIM84055.1"/>
    <property type="molecule type" value="Genomic_DNA"/>
</dbReference>
<evidence type="ECO:0000313" key="3">
    <source>
        <dbReference type="Proteomes" id="UP000185124"/>
    </source>
</evidence>
<keyword evidence="1" id="KW-0472">Membrane</keyword>